<dbReference type="CDD" id="cd01948">
    <property type="entry name" value="EAL"/>
    <property type="match status" value="1"/>
</dbReference>
<dbReference type="InterPro" id="IPR000700">
    <property type="entry name" value="PAS-assoc_C"/>
</dbReference>
<dbReference type="RefSeq" id="WP_263570358.1">
    <property type="nucleotide sequence ID" value="NZ_JAJIRN010000003.1"/>
</dbReference>
<dbReference type="SUPFAM" id="SSF55785">
    <property type="entry name" value="PYP-like sensor domain (PAS domain)"/>
    <property type="match status" value="1"/>
</dbReference>
<evidence type="ECO:0000259" key="2">
    <source>
        <dbReference type="PROSITE" id="PS50112"/>
    </source>
</evidence>
<feature type="domain" description="EAL" evidence="4">
    <location>
        <begin position="719"/>
        <end position="973"/>
    </location>
</feature>
<reference evidence="6 7" key="1">
    <citation type="submission" date="2021-11" db="EMBL/GenBank/DDBJ databases">
        <authorList>
            <person name="Liang Q."/>
            <person name="Mou H."/>
            <person name="Liu Z."/>
        </authorList>
    </citation>
    <scope>NUCLEOTIDE SEQUENCE [LARGE SCALE GENOMIC DNA]</scope>
    <source>
        <strain evidence="6 7">CHU3</strain>
    </source>
</reference>
<keyword evidence="1" id="KW-0812">Transmembrane</keyword>
<dbReference type="CDD" id="cd01949">
    <property type="entry name" value="GGDEF"/>
    <property type="match status" value="1"/>
</dbReference>
<dbReference type="Gene3D" id="3.20.20.450">
    <property type="entry name" value="EAL domain"/>
    <property type="match status" value="1"/>
</dbReference>
<dbReference type="Gene3D" id="3.30.450.20">
    <property type="entry name" value="PAS domain"/>
    <property type="match status" value="1"/>
</dbReference>
<keyword evidence="1" id="KW-0472">Membrane</keyword>
<dbReference type="EMBL" id="JAJIRN010000003">
    <property type="protein sequence ID" value="MCV2367731.1"/>
    <property type="molecule type" value="Genomic_DNA"/>
</dbReference>
<dbReference type="PANTHER" id="PTHR44757:SF2">
    <property type="entry name" value="BIOFILM ARCHITECTURE MAINTENANCE PROTEIN MBAA"/>
    <property type="match status" value="1"/>
</dbReference>
<accession>A0ABT2YCF8</accession>
<dbReference type="PROSITE" id="PS50113">
    <property type="entry name" value="PAC"/>
    <property type="match status" value="1"/>
</dbReference>
<evidence type="ECO:0000259" key="5">
    <source>
        <dbReference type="PROSITE" id="PS50887"/>
    </source>
</evidence>
<evidence type="ECO:0000256" key="1">
    <source>
        <dbReference type="SAM" id="Phobius"/>
    </source>
</evidence>
<feature type="transmembrane region" description="Helical" evidence="1">
    <location>
        <begin position="371"/>
        <end position="393"/>
    </location>
</feature>
<dbReference type="PROSITE" id="PS50887">
    <property type="entry name" value="GGDEF"/>
    <property type="match status" value="1"/>
</dbReference>
<dbReference type="NCBIfam" id="TIGR00254">
    <property type="entry name" value="GGDEF"/>
    <property type="match status" value="1"/>
</dbReference>
<dbReference type="PANTHER" id="PTHR44757">
    <property type="entry name" value="DIGUANYLATE CYCLASE DGCP"/>
    <property type="match status" value="1"/>
</dbReference>
<dbReference type="PROSITE" id="PS50112">
    <property type="entry name" value="PAS"/>
    <property type="match status" value="1"/>
</dbReference>
<protein>
    <submittedName>
        <fullName evidence="6">EAL domain-containing protein</fullName>
    </submittedName>
</protein>
<dbReference type="Pfam" id="PF00990">
    <property type="entry name" value="GGDEF"/>
    <property type="match status" value="1"/>
</dbReference>
<dbReference type="SUPFAM" id="SSF141868">
    <property type="entry name" value="EAL domain-like"/>
    <property type="match status" value="1"/>
</dbReference>
<dbReference type="InterPro" id="IPR043128">
    <property type="entry name" value="Rev_trsase/Diguanyl_cyclase"/>
</dbReference>
<evidence type="ECO:0000313" key="6">
    <source>
        <dbReference type="EMBL" id="MCV2367731.1"/>
    </source>
</evidence>
<dbReference type="InterPro" id="IPR000160">
    <property type="entry name" value="GGDEF_dom"/>
</dbReference>
<dbReference type="InterPro" id="IPR001633">
    <property type="entry name" value="EAL_dom"/>
</dbReference>
<dbReference type="InterPro" id="IPR029787">
    <property type="entry name" value="Nucleotide_cyclase"/>
</dbReference>
<keyword evidence="1" id="KW-1133">Transmembrane helix</keyword>
<dbReference type="Proteomes" id="UP001209701">
    <property type="component" value="Unassembled WGS sequence"/>
</dbReference>
<dbReference type="InterPro" id="IPR052155">
    <property type="entry name" value="Biofilm_reg_signaling"/>
</dbReference>
<gene>
    <name evidence="6" type="ORF">LNV07_06440</name>
</gene>
<evidence type="ECO:0000259" key="3">
    <source>
        <dbReference type="PROSITE" id="PS50113"/>
    </source>
</evidence>
<keyword evidence="7" id="KW-1185">Reference proteome</keyword>
<dbReference type="SMART" id="SM00267">
    <property type="entry name" value="GGDEF"/>
    <property type="match status" value="1"/>
</dbReference>
<feature type="domain" description="PAC" evidence="3">
    <location>
        <begin position="489"/>
        <end position="539"/>
    </location>
</feature>
<dbReference type="Pfam" id="PF00563">
    <property type="entry name" value="EAL"/>
    <property type="match status" value="1"/>
</dbReference>
<feature type="domain" description="PAS" evidence="2">
    <location>
        <begin position="406"/>
        <end position="449"/>
    </location>
</feature>
<sequence length="982" mass="108828">MRMRLQSCWLTAYDLARAALADACQQLASKRWLRVPILMLMLGTGFTARAASELELSPPPLALLLVSYHQGLAWSDDQVSGFIKALGDARLDLRIEYLDTKHSRPSPAYFEQVERLLIHKYGATKPAILLASDDDALDLAFQLRSHQFENIPILFSGIGRGRKAELQAAGNISGIFDDVDISKNIDLALKLRPQTRRLVFIHDQSRSSLSQIDSVRRELRGYTQYQHEFLSDLSISELQQRLSRLGEQDLVFMFAFNRDAQGQVFSHERSTDLWVAASKAPLIAQWDINMRPGVLGGRLVTGRAQGQTLARLAQQWLQGGSLDKLPMIDGLGTPVFDFAALQRWQVREADLPAGTLLINKPSNWFDQLRPVLGLLLAILIGAGSIIMMLLQLLRVKRRSQIALQRSESNYRELFNASSDAVSIHDIDSATILKTNQQFSAMYGFSSERVPANTLAAVPLQIEDISSNQAPFTRTDALAWFKAAADGGAQLFEWQAKNARGELFWVEISLHVEVIDGERRVVASARDVTERRAAQDEIRNLAFYDPLTRLPNRRLLLDRLKHSQDLCARHQQRGALLFVDLDHFKNINDTAGHFQGDLLLQAVALRLSACVREGDTVARLGGDEFVVMLEDLHGDELDAASQAQTVGRKILTTLDHRFEFGSQVHHSSASVGVTLFGGSLIEGIDEPMKRADLAMYQAKSEGRNMVRFFDPQMQSVVNQRAALETDLREAVQTEQFELHYQPQIAAGGRVLGAEALLRWTHGRRGAVSPADFIPLAEDTGLILPLGTWVLETACAQLALWAGQPELTDLALSVNVSARQFRQVDFVELVLDILARSGARPGRLKLELTESMLVADVEAVIATMNALKAHGVGFSLDDFGTGYSSLSYLKRLPLEQLKIDQGFVRDLLTDPNDAAIAKMLIALAATLGLTVIAEGVETEAQRDFLASQGCLCYQGYLFSRALALCRFEEFVKTQRSLAAGPALA</sequence>
<dbReference type="InterPro" id="IPR000014">
    <property type="entry name" value="PAS"/>
</dbReference>
<comment type="caution">
    <text evidence="6">The sequence shown here is derived from an EMBL/GenBank/DDBJ whole genome shotgun (WGS) entry which is preliminary data.</text>
</comment>
<dbReference type="InterPro" id="IPR035919">
    <property type="entry name" value="EAL_sf"/>
</dbReference>
<dbReference type="Gene3D" id="3.30.70.270">
    <property type="match status" value="1"/>
</dbReference>
<dbReference type="InterPro" id="IPR035965">
    <property type="entry name" value="PAS-like_dom_sf"/>
</dbReference>
<feature type="domain" description="GGDEF" evidence="5">
    <location>
        <begin position="571"/>
        <end position="710"/>
    </location>
</feature>
<proteinExistence type="predicted"/>
<evidence type="ECO:0000259" key="4">
    <source>
        <dbReference type="PROSITE" id="PS50883"/>
    </source>
</evidence>
<dbReference type="SMART" id="SM00052">
    <property type="entry name" value="EAL"/>
    <property type="match status" value="1"/>
</dbReference>
<dbReference type="PROSITE" id="PS50883">
    <property type="entry name" value="EAL"/>
    <property type="match status" value="1"/>
</dbReference>
<dbReference type="SUPFAM" id="SSF55073">
    <property type="entry name" value="Nucleotide cyclase"/>
    <property type="match status" value="1"/>
</dbReference>
<evidence type="ECO:0000313" key="7">
    <source>
        <dbReference type="Proteomes" id="UP001209701"/>
    </source>
</evidence>
<dbReference type="NCBIfam" id="TIGR00229">
    <property type="entry name" value="sensory_box"/>
    <property type="match status" value="1"/>
</dbReference>
<name>A0ABT2YCF8_9BURK</name>
<organism evidence="6 7">
    <name type="scientific">Roseateles oligotrophus</name>
    <dbReference type="NCBI Taxonomy" id="1769250"/>
    <lineage>
        <taxon>Bacteria</taxon>
        <taxon>Pseudomonadati</taxon>
        <taxon>Pseudomonadota</taxon>
        <taxon>Betaproteobacteria</taxon>
        <taxon>Burkholderiales</taxon>
        <taxon>Sphaerotilaceae</taxon>
        <taxon>Roseateles</taxon>
    </lineage>
</organism>